<name>A0ABQ7BJ96_BRACR</name>
<dbReference type="Proteomes" id="UP000266723">
    <property type="component" value="Unassembled WGS sequence"/>
</dbReference>
<evidence type="ECO:0000313" key="4">
    <source>
        <dbReference type="Proteomes" id="UP000266723"/>
    </source>
</evidence>
<protein>
    <submittedName>
        <fullName evidence="3">Uncharacterized protein</fullName>
    </submittedName>
</protein>
<keyword evidence="2" id="KW-0472">Membrane</keyword>
<keyword evidence="2" id="KW-0812">Transmembrane</keyword>
<comment type="caution">
    <text evidence="3">The sequence shown here is derived from an EMBL/GenBank/DDBJ whole genome shotgun (WGS) entry which is preliminary data.</text>
</comment>
<gene>
    <name evidence="3" type="ORF">DY000_02040231</name>
</gene>
<evidence type="ECO:0000313" key="3">
    <source>
        <dbReference type="EMBL" id="KAF3532334.1"/>
    </source>
</evidence>
<feature type="compositionally biased region" description="Polar residues" evidence="1">
    <location>
        <begin position="30"/>
        <end position="40"/>
    </location>
</feature>
<accession>A0ABQ7BJ96</accession>
<keyword evidence="4" id="KW-1185">Reference proteome</keyword>
<evidence type="ECO:0000256" key="2">
    <source>
        <dbReference type="SAM" id="Phobius"/>
    </source>
</evidence>
<proteinExistence type="predicted"/>
<organism evidence="3 4">
    <name type="scientific">Brassica cretica</name>
    <name type="common">Mustard</name>
    <dbReference type="NCBI Taxonomy" id="69181"/>
    <lineage>
        <taxon>Eukaryota</taxon>
        <taxon>Viridiplantae</taxon>
        <taxon>Streptophyta</taxon>
        <taxon>Embryophyta</taxon>
        <taxon>Tracheophyta</taxon>
        <taxon>Spermatophyta</taxon>
        <taxon>Magnoliopsida</taxon>
        <taxon>eudicotyledons</taxon>
        <taxon>Gunneridae</taxon>
        <taxon>Pentapetalae</taxon>
        <taxon>rosids</taxon>
        <taxon>malvids</taxon>
        <taxon>Brassicales</taxon>
        <taxon>Brassicaceae</taxon>
        <taxon>Brassiceae</taxon>
        <taxon>Brassica</taxon>
    </lineage>
</organism>
<feature type="transmembrane region" description="Helical" evidence="2">
    <location>
        <begin position="53"/>
        <end position="72"/>
    </location>
</feature>
<keyword evidence="2" id="KW-1133">Transmembrane helix</keyword>
<reference evidence="3 4" key="1">
    <citation type="journal article" date="2020" name="BMC Genomics">
        <title>Intraspecific diversification of the crop wild relative Brassica cretica Lam. using demographic model selection.</title>
        <authorList>
            <person name="Kioukis A."/>
            <person name="Michalopoulou V.A."/>
            <person name="Briers L."/>
            <person name="Pirintsos S."/>
            <person name="Studholme D.J."/>
            <person name="Pavlidis P."/>
            <person name="Sarris P.F."/>
        </authorList>
    </citation>
    <scope>NUCLEOTIDE SEQUENCE [LARGE SCALE GENOMIC DNA]</scope>
    <source>
        <strain evidence="4">cv. PFS-1207/04</strain>
    </source>
</reference>
<feature type="region of interest" description="Disordered" evidence="1">
    <location>
        <begin position="77"/>
        <end position="108"/>
    </location>
</feature>
<sequence length="210" mass="23534">MKPPPPLARHASELVGTSEVTTVKEPRPQLTKTPSKSQPCRNPHLSAVSDNTASYYSLYCVCFFFFVAYSTVHGDEQCRNPRQSPLSKSVAPLHRGRRHRRSTPPPCRINTASTVTRRRRLPCHRSPRSTVARQCRGGSLLDSCTTSFVIISLSTALWFWLEAIMIFRLNYVQDLSIMSRDYVRGRGFRDVWTSDAAFEGGGPETSGLAT</sequence>
<feature type="region of interest" description="Disordered" evidence="1">
    <location>
        <begin position="1"/>
        <end position="43"/>
    </location>
</feature>
<dbReference type="EMBL" id="QGKV02001507">
    <property type="protein sequence ID" value="KAF3532334.1"/>
    <property type="molecule type" value="Genomic_DNA"/>
</dbReference>
<evidence type="ECO:0000256" key="1">
    <source>
        <dbReference type="SAM" id="MobiDB-lite"/>
    </source>
</evidence>
<feature type="transmembrane region" description="Helical" evidence="2">
    <location>
        <begin position="140"/>
        <end position="161"/>
    </location>
</feature>